<feature type="transmembrane region" description="Helical" evidence="12">
    <location>
        <begin position="12"/>
        <end position="32"/>
    </location>
</feature>
<keyword evidence="12" id="KW-0812">Transmembrane</keyword>
<protein>
    <recommendedName>
        <fullName evidence="3">histidine kinase</fullName>
        <ecNumber evidence="3">2.7.13.3</ecNumber>
    </recommendedName>
</protein>
<dbReference type="GO" id="GO:0005886">
    <property type="term" value="C:plasma membrane"/>
    <property type="evidence" value="ECO:0007669"/>
    <property type="project" value="UniProtKB-SubCell"/>
</dbReference>
<gene>
    <name evidence="16" type="ORF">AJ85_12140</name>
    <name evidence="15" type="ORF">BALCAV_0218585</name>
</gene>
<dbReference type="FunFam" id="1.10.287.130:FF:000001">
    <property type="entry name" value="Two-component sensor histidine kinase"/>
    <property type="match status" value="1"/>
</dbReference>
<keyword evidence="9" id="KW-0067">ATP-binding</keyword>
<dbReference type="EMBL" id="ALPT02000083">
    <property type="protein sequence ID" value="KGA96058.1"/>
    <property type="molecule type" value="Genomic_DNA"/>
</dbReference>
<dbReference type="InterPro" id="IPR036097">
    <property type="entry name" value="HisK_dim/P_sf"/>
</dbReference>
<dbReference type="STRING" id="1218173.BALCAV_0218585"/>
<comment type="subcellular location">
    <subcellularLocation>
        <location evidence="2">Cell membrane</location>
        <topology evidence="2">Multi-pass membrane protein</topology>
    </subcellularLocation>
</comment>
<dbReference type="SMART" id="SM00388">
    <property type="entry name" value="HisKA"/>
    <property type="match status" value="1"/>
</dbReference>
<evidence type="ECO:0000256" key="6">
    <source>
        <dbReference type="ARBA" id="ARBA00022679"/>
    </source>
</evidence>
<dbReference type="SUPFAM" id="SSF158472">
    <property type="entry name" value="HAMP domain-like"/>
    <property type="match status" value="1"/>
</dbReference>
<dbReference type="EC" id="2.7.13.3" evidence="3"/>
<evidence type="ECO:0000256" key="10">
    <source>
        <dbReference type="ARBA" id="ARBA00023012"/>
    </source>
</evidence>
<evidence type="ECO:0000256" key="2">
    <source>
        <dbReference type="ARBA" id="ARBA00004651"/>
    </source>
</evidence>
<sequence>MKFRLSLKIGLMFFVIILGLELTMVFFLHNVLVDSRIEDEVSSLLARGHSHQLTLEHSFDEETIYHVTLMEVAANTDVMVTDADQQVLSSSFQNQRVEEAFLQNFTFDSVPRKGLILNDDIDSFSYINTVHEIINGNGETIGYVYMFLSTDSLHAVIHQLNEHFWLTAFIVISLTTIIIFILSVNIVKPLLKMKEATGKMSKGDFSVSLPNTRKDELGDLARSIQTLAHDLDYLKKERNEFLATIAHELRTPLTYIKGYADVVQKRKLSAKDEDKYLKIIQEESEKLTELIDDLLDLAKLDQNQFEIKKEMIHLANFLEQVQLKMEPAFYEKKMSLSVQCPNQLSLCADPRRFEQIIVNLLDNSIHYSNSGSEVIVAVSAVHSGLLIEIIDNGQGIPASDIPHIMDKFYRVEKARTRKYGGSGLGLAIVKELMNAHGGDISIQSKENKGTTIQLLFKDEKK</sequence>
<dbReference type="OrthoDB" id="9813151at2"/>
<evidence type="ECO:0000256" key="11">
    <source>
        <dbReference type="ARBA" id="ARBA00023136"/>
    </source>
</evidence>
<keyword evidence="6" id="KW-0808">Transferase</keyword>
<dbReference type="PANTHER" id="PTHR45453:SF1">
    <property type="entry name" value="PHOSPHATE REGULON SENSOR PROTEIN PHOR"/>
    <property type="match status" value="1"/>
</dbReference>
<evidence type="ECO:0000313" key="17">
    <source>
        <dbReference type="Proteomes" id="UP000002754"/>
    </source>
</evidence>
<evidence type="ECO:0000259" key="13">
    <source>
        <dbReference type="PROSITE" id="PS50109"/>
    </source>
</evidence>
<keyword evidence="11 12" id="KW-0472">Membrane</keyword>
<feature type="transmembrane region" description="Helical" evidence="12">
    <location>
        <begin position="164"/>
        <end position="187"/>
    </location>
</feature>
<comment type="catalytic activity">
    <reaction evidence="1">
        <text>ATP + protein L-histidine = ADP + protein N-phospho-L-histidine.</text>
        <dbReference type="EC" id="2.7.13.3"/>
    </reaction>
</comment>
<dbReference type="PROSITE" id="PS50109">
    <property type="entry name" value="HIS_KIN"/>
    <property type="match status" value="1"/>
</dbReference>
<evidence type="ECO:0000256" key="4">
    <source>
        <dbReference type="ARBA" id="ARBA00022475"/>
    </source>
</evidence>
<dbReference type="InterPro" id="IPR003661">
    <property type="entry name" value="HisK_dim/P_dom"/>
</dbReference>
<dbReference type="Proteomes" id="UP000002754">
    <property type="component" value="Unassembled WGS sequence"/>
</dbReference>
<dbReference type="InterPro" id="IPR036890">
    <property type="entry name" value="HATPase_C_sf"/>
</dbReference>
<dbReference type="CDD" id="cd00082">
    <property type="entry name" value="HisKA"/>
    <property type="match status" value="1"/>
</dbReference>
<evidence type="ECO:0000313" key="15">
    <source>
        <dbReference type="EMBL" id="KGA96058.1"/>
    </source>
</evidence>
<evidence type="ECO:0000256" key="8">
    <source>
        <dbReference type="ARBA" id="ARBA00022777"/>
    </source>
</evidence>
<evidence type="ECO:0000259" key="14">
    <source>
        <dbReference type="PROSITE" id="PS50885"/>
    </source>
</evidence>
<dbReference type="GO" id="GO:0005524">
    <property type="term" value="F:ATP binding"/>
    <property type="evidence" value="ECO:0007669"/>
    <property type="project" value="UniProtKB-KW"/>
</dbReference>
<comment type="caution">
    <text evidence="15">The sequence shown here is derived from an EMBL/GenBank/DDBJ whole genome shotgun (WGS) entry which is preliminary data.</text>
</comment>
<evidence type="ECO:0000256" key="7">
    <source>
        <dbReference type="ARBA" id="ARBA00022741"/>
    </source>
</evidence>
<keyword evidence="4" id="KW-1003">Cell membrane</keyword>
<organism evidence="15 17">
    <name type="scientific">Alkalihalobacillus alcalophilus ATCC 27647 = CGMCC 1.3604</name>
    <dbReference type="NCBI Taxonomy" id="1218173"/>
    <lineage>
        <taxon>Bacteria</taxon>
        <taxon>Bacillati</taxon>
        <taxon>Bacillota</taxon>
        <taxon>Bacilli</taxon>
        <taxon>Bacillales</taxon>
        <taxon>Bacillaceae</taxon>
        <taxon>Alkalihalobacillus</taxon>
    </lineage>
</organism>
<dbReference type="InterPro" id="IPR005467">
    <property type="entry name" value="His_kinase_dom"/>
</dbReference>
<evidence type="ECO:0000313" key="16">
    <source>
        <dbReference type="EMBL" id="THG92291.1"/>
    </source>
</evidence>
<dbReference type="InterPro" id="IPR003594">
    <property type="entry name" value="HATPase_dom"/>
</dbReference>
<dbReference type="AlphaFoldDB" id="A0A094WJB8"/>
<keyword evidence="7" id="KW-0547">Nucleotide-binding</keyword>
<dbReference type="Proteomes" id="UP000297014">
    <property type="component" value="Unassembled WGS sequence"/>
</dbReference>
<dbReference type="InterPro" id="IPR004358">
    <property type="entry name" value="Sig_transdc_His_kin-like_C"/>
</dbReference>
<evidence type="ECO:0000313" key="18">
    <source>
        <dbReference type="Proteomes" id="UP000297014"/>
    </source>
</evidence>
<dbReference type="SUPFAM" id="SSF55874">
    <property type="entry name" value="ATPase domain of HSP90 chaperone/DNA topoisomerase II/histidine kinase"/>
    <property type="match status" value="1"/>
</dbReference>
<dbReference type="SMART" id="SM00304">
    <property type="entry name" value="HAMP"/>
    <property type="match status" value="1"/>
</dbReference>
<dbReference type="Gene3D" id="3.30.565.10">
    <property type="entry name" value="Histidine kinase-like ATPase, C-terminal domain"/>
    <property type="match status" value="1"/>
</dbReference>
<feature type="domain" description="HAMP" evidence="14">
    <location>
        <begin position="184"/>
        <end position="236"/>
    </location>
</feature>
<dbReference type="GO" id="GO:0016036">
    <property type="term" value="P:cellular response to phosphate starvation"/>
    <property type="evidence" value="ECO:0007669"/>
    <property type="project" value="TreeGrafter"/>
</dbReference>
<evidence type="ECO:0000256" key="1">
    <source>
        <dbReference type="ARBA" id="ARBA00000085"/>
    </source>
</evidence>
<dbReference type="PROSITE" id="PS50885">
    <property type="entry name" value="HAMP"/>
    <property type="match status" value="1"/>
</dbReference>
<dbReference type="InterPro" id="IPR050351">
    <property type="entry name" value="BphY/WalK/GraS-like"/>
</dbReference>
<reference evidence="16 18" key="2">
    <citation type="submission" date="2014-01" db="EMBL/GenBank/DDBJ databases">
        <title>Draft genome sequencing of Bacillus alcalophilus CGMCC 1.3604.</title>
        <authorList>
            <person name="Yang J."/>
            <person name="Diao L."/>
            <person name="Yang S."/>
        </authorList>
    </citation>
    <scope>NUCLEOTIDE SEQUENCE [LARGE SCALE GENOMIC DNA]</scope>
    <source>
        <strain evidence="16 18">CGMCC 1.3604</strain>
    </source>
</reference>
<keyword evidence="8 15" id="KW-0418">Kinase</keyword>
<dbReference type="CDD" id="cd06225">
    <property type="entry name" value="HAMP"/>
    <property type="match status" value="1"/>
</dbReference>
<evidence type="ECO:0000256" key="3">
    <source>
        <dbReference type="ARBA" id="ARBA00012438"/>
    </source>
</evidence>
<dbReference type="FunFam" id="3.30.565.10:FF:000006">
    <property type="entry name" value="Sensor histidine kinase WalK"/>
    <property type="match status" value="1"/>
</dbReference>
<dbReference type="Gene3D" id="1.10.287.130">
    <property type="match status" value="1"/>
</dbReference>
<accession>A0A094WJB8</accession>
<dbReference type="Pfam" id="PF00672">
    <property type="entry name" value="HAMP"/>
    <property type="match status" value="1"/>
</dbReference>
<dbReference type="InterPro" id="IPR003660">
    <property type="entry name" value="HAMP_dom"/>
</dbReference>
<keyword evidence="5" id="KW-0597">Phosphoprotein</keyword>
<evidence type="ECO:0000256" key="9">
    <source>
        <dbReference type="ARBA" id="ARBA00022840"/>
    </source>
</evidence>
<evidence type="ECO:0000256" key="5">
    <source>
        <dbReference type="ARBA" id="ARBA00022553"/>
    </source>
</evidence>
<dbReference type="CDD" id="cd00075">
    <property type="entry name" value="HATPase"/>
    <property type="match status" value="1"/>
</dbReference>
<keyword evidence="10" id="KW-0902">Two-component regulatory system</keyword>
<dbReference type="GO" id="GO:0004721">
    <property type="term" value="F:phosphoprotein phosphatase activity"/>
    <property type="evidence" value="ECO:0007669"/>
    <property type="project" value="TreeGrafter"/>
</dbReference>
<dbReference type="SUPFAM" id="SSF47384">
    <property type="entry name" value="Homodimeric domain of signal transducing histidine kinase"/>
    <property type="match status" value="1"/>
</dbReference>
<dbReference type="RefSeq" id="WP_003324224.1">
    <property type="nucleotide sequence ID" value="NZ_ALPT02000083.1"/>
</dbReference>
<evidence type="ECO:0000256" key="12">
    <source>
        <dbReference type="SAM" id="Phobius"/>
    </source>
</evidence>
<keyword evidence="17" id="KW-1185">Reference proteome</keyword>
<proteinExistence type="predicted"/>
<dbReference type="SMART" id="SM00387">
    <property type="entry name" value="HATPase_c"/>
    <property type="match status" value="1"/>
</dbReference>
<dbReference type="EMBL" id="JALP01000006">
    <property type="protein sequence ID" value="THG92291.1"/>
    <property type="molecule type" value="Genomic_DNA"/>
</dbReference>
<dbReference type="Pfam" id="PF00512">
    <property type="entry name" value="HisKA"/>
    <property type="match status" value="1"/>
</dbReference>
<dbReference type="GO" id="GO:0000155">
    <property type="term" value="F:phosphorelay sensor kinase activity"/>
    <property type="evidence" value="ECO:0007669"/>
    <property type="project" value="InterPro"/>
</dbReference>
<name>A0A094WJB8_ALKAL</name>
<dbReference type="Pfam" id="PF02518">
    <property type="entry name" value="HATPase_c"/>
    <property type="match status" value="1"/>
</dbReference>
<reference evidence="15 17" key="1">
    <citation type="journal article" date="2014" name="Genome Announc.">
        <title>Draft Genome Sequence of Bacillus alcalophilus AV1934, a Classic Alkaliphile Isolated from Human Feces in 1934.</title>
        <authorList>
            <person name="Attie O."/>
            <person name="Jayaprakash A."/>
            <person name="Shah H."/>
            <person name="Paulsen I.T."/>
            <person name="Morino M."/>
            <person name="Takahashi Y."/>
            <person name="Narumi I."/>
            <person name="Sachidanandam R."/>
            <person name="Satoh K."/>
            <person name="Ito M."/>
            <person name="Krulwich T.A."/>
        </authorList>
    </citation>
    <scope>NUCLEOTIDE SEQUENCE [LARGE SCALE GENOMIC DNA]</scope>
    <source>
        <strain evidence="15 17">AV1934</strain>
    </source>
</reference>
<dbReference type="PANTHER" id="PTHR45453">
    <property type="entry name" value="PHOSPHATE REGULON SENSOR PROTEIN PHOR"/>
    <property type="match status" value="1"/>
</dbReference>
<keyword evidence="12" id="KW-1133">Transmembrane helix</keyword>
<dbReference type="PRINTS" id="PR00344">
    <property type="entry name" value="BCTRLSENSOR"/>
</dbReference>
<feature type="domain" description="Histidine kinase" evidence="13">
    <location>
        <begin position="244"/>
        <end position="460"/>
    </location>
</feature>
<dbReference type="Gene3D" id="6.10.340.10">
    <property type="match status" value="1"/>
</dbReference>
<dbReference type="eggNOG" id="COG2205">
    <property type="taxonomic scope" value="Bacteria"/>
</dbReference>